<name>A0A6M2CUP6_RHIMP</name>
<evidence type="ECO:0000313" key="2">
    <source>
        <dbReference type="EMBL" id="NOV36997.1"/>
    </source>
</evidence>
<reference evidence="2" key="1">
    <citation type="submission" date="2019-09" db="EMBL/GenBank/DDBJ databases">
        <title>Organ-specific transcriptomic study of the physiology of the cattle tick, Rhipicephalus microplus.</title>
        <authorList>
            <person name="Tirloni L."/>
            <person name="Braz G."/>
            <person name="Gandara A.C.P."/>
            <person name="Sabadin G.A."/>
            <person name="da Silva R.M."/>
            <person name="Guizzo M.G."/>
            <person name="Machado J.A."/>
            <person name="Costa E.P."/>
            <person name="Gomes H.F."/>
            <person name="Moraes J."/>
            <person name="Mota M.B.S."/>
            <person name="Mesquita R.D."/>
            <person name="Alvarenga P.H."/>
            <person name="Alves F."/>
            <person name="Seixas A."/>
            <person name="da Fonseca R.N."/>
            <person name="Fogaca A."/>
            <person name="Logullo C."/>
            <person name="Tanaka A."/>
            <person name="Daffre S."/>
            <person name="Termignoni C."/>
            <person name="Vaz I.S.Jr."/>
            <person name="Oliveira P.L."/>
            <person name="Ribeiro J.M."/>
        </authorList>
    </citation>
    <scope>NUCLEOTIDE SEQUENCE</scope>
    <source>
        <strain evidence="2">Porto Alegre</strain>
    </source>
</reference>
<feature type="chain" id="PRO_5026667805" evidence="1">
    <location>
        <begin position="23"/>
        <end position="425"/>
    </location>
</feature>
<accession>A0A6M2CUP6</accession>
<keyword evidence="1" id="KW-0732">Signal</keyword>
<dbReference type="AlphaFoldDB" id="A0A6M2CUP6"/>
<feature type="signal peptide" evidence="1">
    <location>
        <begin position="1"/>
        <end position="22"/>
    </location>
</feature>
<organism evidence="2">
    <name type="scientific">Rhipicephalus microplus</name>
    <name type="common">Cattle tick</name>
    <name type="synonym">Boophilus microplus</name>
    <dbReference type="NCBI Taxonomy" id="6941"/>
    <lineage>
        <taxon>Eukaryota</taxon>
        <taxon>Metazoa</taxon>
        <taxon>Ecdysozoa</taxon>
        <taxon>Arthropoda</taxon>
        <taxon>Chelicerata</taxon>
        <taxon>Arachnida</taxon>
        <taxon>Acari</taxon>
        <taxon>Parasitiformes</taxon>
        <taxon>Ixodida</taxon>
        <taxon>Ixodoidea</taxon>
        <taxon>Ixodidae</taxon>
        <taxon>Rhipicephalinae</taxon>
        <taxon>Rhipicephalus</taxon>
        <taxon>Boophilus</taxon>
    </lineage>
</organism>
<proteinExistence type="predicted"/>
<dbReference type="OrthoDB" id="6481473at2759"/>
<evidence type="ECO:0000256" key="1">
    <source>
        <dbReference type="SAM" id="SignalP"/>
    </source>
</evidence>
<sequence>MFVPLSFVLLAISASLFDEFRGQVLPEGCKQQEECYETATEEIFQVVEKHDHILPLCEALKNDTGVRGCAAEYGNGSCDSNPWKQPVNALVESLCSEESLRVFSAPQLPQGQCFHLNFAIECVAKSLFQYESIGRFLRSVRNETLCSSVSMDLWRCAAGVYEGCNQKEPIRTALNDVINALLKSISCQNTKIAEDIHNGDQRPTPRAPASSGRVGCETGMTHVKNCLREIVSPNTVANELLEKLRTQPMDYDEAFCRTYESVVECKNNSLSSDCYTKAARSALAKNIKAFDVARNWLCEDERAKLREFAGKLSSDHCNPDDDTITECSNAFIHNVSQSGSILSGGMANKLFQDQLDCIHGVFQPCKSSIVIVDDYLKTARIAFVTVPVSGAPRASAGLPFLLISSFFFTKLVLERVVSNPMRTAQ</sequence>
<dbReference type="EMBL" id="GHWJ01004260">
    <property type="protein sequence ID" value="NOV36997.1"/>
    <property type="molecule type" value="Transcribed_RNA"/>
</dbReference>
<dbReference type="VEuPathDB" id="VectorBase:LOC119173543"/>
<protein>
    <submittedName>
        <fullName evidence="2">Putative conserved secreted protein</fullName>
    </submittedName>
</protein>